<dbReference type="RefSeq" id="WP_188386848.1">
    <property type="nucleotide sequence ID" value="NZ_BMFK01000001.1"/>
</dbReference>
<dbReference type="InterPro" id="IPR050155">
    <property type="entry name" value="HAD-like_hydrolase_sf"/>
</dbReference>
<dbReference type="InterPro" id="IPR006439">
    <property type="entry name" value="HAD-SF_hydro_IA"/>
</dbReference>
<keyword evidence="2" id="KW-0460">Magnesium</keyword>
<organism evidence="3 4">
    <name type="scientific">Priestia taiwanensis</name>
    <dbReference type="NCBI Taxonomy" id="1347902"/>
    <lineage>
        <taxon>Bacteria</taxon>
        <taxon>Bacillati</taxon>
        <taxon>Bacillota</taxon>
        <taxon>Bacilli</taxon>
        <taxon>Bacillales</taxon>
        <taxon>Bacillaceae</taxon>
        <taxon>Priestia</taxon>
    </lineage>
</organism>
<evidence type="ECO:0000256" key="2">
    <source>
        <dbReference type="ARBA" id="ARBA00022842"/>
    </source>
</evidence>
<dbReference type="InterPro" id="IPR023198">
    <property type="entry name" value="PGP-like_dom2"/>
</dbReference>
<reference evidence="3" key="1">
    <citation type="journal article" date="2014" name="Int. J. Syst. Evol. Microbiol.">
        <title>Complete genome sequence of Corynebacterium casei LMG S-19264T (=DSM 44701T), isolated from a smear-ripened cheese.</title>
        <authorList>
            <consortium name="US DOE Joint Genome Institute (JGI-PGF)"/>
            <person name="Walter F."/>
            <person name="Albersmeier A."/>
            <person name="Kalinowski J."/>
            <person name="Ruckert C."/>
        </authorList>
    </citation>
    <scope>NUCLEOTIDE SEQUENCE</scope>
    <source>
        <strain evidence="3">CGMCC 1.12698</strain>
    </source>
</reference>
<dbReference type="SFLD" id="SFLDG01129">
    <property type="entry name" value="C1.5:_HAD__Beta-PGM__Phosphata"/>
    <property type="match status" value="1"/>
</dbReference>
<dbReference type="Gene3D" id="1.10.150.240">
    <property type="entry name" value="Putative phosphatase, domain 2"/>
    <property type="match status" value="1"/>
</dbReference>
<accession>A0A917ELF3</accession>
<dbReference type="PRINTS" id="PR00413">
    <property type="entry name" value="HADHALOGNASE"/>
</dbReference>
<dbReference type="GO" id="GO:0008967">
    <property type="term" value="F:phosphoglycolate phosphatase activity"/>
    <property type="evidence" value="ECO:0007669"/>
    <property type="project" value="TreeGrafter"/>
</dbReference>
<dbReference type="GO" id="GO:0005829">
    <property type="term" value="C:cytosol"/>
    <property type="evidence" value="ECO:0007669"/>
    <property type="project" value="TreeGrafter"/>
</dbReference>
<dbReference type="SUPFAM" id="SSF56784">
    <property type="entry name" value="HAD-like"/>
    <property type="match status" value="1"/>
</dbReference>
<dbReference type="InterPro" id="IPR041492">
    <property type="entry name" value="HAD_2"/>
</dbReference>
<comment type="caution">
    <text evidence="3">The sequence shown here is derived from an EMBL/GenBank/DDBJ whole genome shotgun (WGS) entry which is preliminary data.</text>
</comment>
<dbReference type="Gene3D" id="3.40.50.1000">
    <property type="entry name" value="HAD superfamily/HAD-like"/>
    <property type="match status" value="1"/>
</dbReference>
<keyword evidence="1" id="KW-0378">Hydrolase</keyword>
<dbReference type="GO" id="GO:0006281">
    <property type="term" value="P:DNA repair"/>
    <property type="evidence" value="ECO:0007669"/>
    <property type="project" value="TreeGrafter"/>
</dbReference>
<dbReference type="Proteomes" id="UP000605259">
    <property type="component" value="Unassembled WGS sequence"/>
</dbReference>
<dbReference type="EMBL" id="BMFK01000001">
    <property type="protein sequence ID" value="GGE57423.1"/>
    <property type="molecule type" value="Genomic_DNA"/>
</dbReference>
<evidence type="ECO:0000256" key="1">
    <source>
        <dbReference type="ARBA" id="ARBA00022801"/>
    </source>
</evidence>
<gene>
    <name evidence="3" type="primary">gph</name>
    <name evidence="3" type="ORF">GCM10007140_04780</name>
</gene>
<keyword evidence="4" id="KW-1185">Reference proteome</keyword>
<dbReference type="AlphaFoldDB" id="A0A917ELF3"/>
<dbReference type="SFLD" id="SFLDS00003">
    <property type="entry name" value="Haloacid_Dehalogenase"/>
    <property type="match status" value="1"/>
</dbReference>
<evidence type="ECO:0000313" key="4">
    <source>
        <dbReference type="Proteomes" id="UP000605259"/>
    </source>
</evidence>
<dbReference type="NCBIfam" id="TIGR01549">
    <property type="entry name" value="HAD-SF-IA-v1"/>
    <property type="match status" value="1"/>
</dbReference>
<reference evidence="3" key="2">
    <citation type="submission" date="2020-09" db="EMBL/GenBank/DDBJ databases">
        <authorList>
            <person name="Sun Q."/>
            <person name="Zhou Y."/>
        </authorList>
    </citation>
    <scope>NUCLEOTIDE SEQUENCE</scope>
    <source>
        <strain evidence="3">CGMCC 1.12698</strain>
    </source>
</reference>
<dbReference type="InterPro" id="IPR036412">
    <property type="entry name" value="HAD-like_sf"/>
</dbReference>
<dbReference type="Pfam" id="PF13419">
    <property type="entry name" value="HAD_2"/>
    <property type="match status" value="1"/>
</dbReference>
<dbReference type="PANTHER" id="PTHR43434:SF13">
    <property type="entry name" value="PHOSPHOGLYCOLATE PHOSPHATASE"/>
    <property type="match status" value="1"/>
</dbReference>
<evidence type="ECO:0000313" key="3">
    <source>
        <dbReference type="EMBL" id="GGE57423.1"/>
    </source>
</evidence>
<name>A0A917ELF3_9BACI</name>
<dbReference type="PANTHER" id="PTHR43434">
    <property type="entry name" value="PHOSPHOGLYCOLATE PHOSPHATASE"/>
    <property type="match status" value="1"/>
</dbReference>
<protein>
    <submittedName>
        <fullName evidence="3">Phosphoglycolate phosphatase</fullName>
    </submittedName>
</protein>
<dbReference type="InterPro" id="IPR023214">
    <property type="entry name" value="HAD_sf"/>
</dbReference>
<proteinExistence type="predicted"/>
<sequence>MTKCIIFDFDGTIVDSMDMAISVYNELADKHEYKKIRAEDKEYLRTLTVKEKCNYLEFPMYKIPFLAPSFYRAYKESMKDLKMFGGIKEVFEQLLHKGYQLAIISSNSEDVIRDFLHEQGVDYIDNIVCSSNLLGKDKVMKKFLKKHKLQSSEALYIGDEVRDIVAAKKCGIPVVWVEWGFDIREKVEKEEPTHIVATPEEILSLV</sequence>